<accession>I7ZHH6</accession>
<keyword evidence="2" id="KW-1185">Reference proteome</keyword>
<dbReference type="AlphaFoldDB" id="I7ZHH6"/>
<sequence length="105" mass="11876">MRAGRFATRSLLCWSMLSPIDASLARVQDYQIRRLLSYVSECRVESMGEAGKTADGGLRYQVGCSDLNAYPQGVEVECRDADDERSCRVLTRSQTFDQLHSLDRH</sequence>
<proteinExistence type="predicted"/>
<dbReference type="Proteomes" id="UP000003704">
    <property type="component" value="Unassembled WGS sequence"/>
</dbReference>
<organism evidence="1 2">
    <name type="scientific">Hydrocarboniphaga effusa AP103</name>
    <dbReference type="NCBI Taxonomy" id="1172194"/>
    <lineage>
        <taxon>Bacteria</taxon>
        <taxon>Pseudomonadati</taxon>
        <taxon>Pseudomonadota</taxon>
        <taxon>Gammaproteobacteria</taxon>
        <taxon>Nevskiales</taxon>
        <taxon>Nevskiaceae</taxon>
        <taxon>Hydrocarboniphaga</taxon>
    </lineage>
</organism>
<gene>
    <name evidence="1" type="ORF">WQQ_13290</name>
</gene>
<evidence type="ECO:0000313" key="1">
    <source>
        <dbReference type="EMBL" id="EIT71192.1"/>
    </source>
</evidence>
<dbReference type="EMBL" id="AKGD01000001">
    <property type="protein sequence ID" value="EIT71192.1"/>
    <property type="molecule type" value="Genomic_DNA"/>
</dbReference>
<dbReference type="STRING" id="1172194.WQQ_13290"/>
<reference evidence="1 2" key="1">
    <citation type="journal article" date="2012" name="J. Bacteriol.">
        <title>Genome Sequence of n-Alkane-Degrading Hydrocarboniphaga effusa Strain AP103T (ATCC BAA-332T).</title>
        <authorList>
            <person name="Chang H.K."/>
            <person name="Zylstra G.J."/>
            <person name="Chae J.C."/>
        </authorList>
    </citation>
    <scope>NUCLEOTIDE SEQUENCE [LARGE SCALE GENOMIC DNA]</scope>
    <source>
        <strain evidence="1 2">AP103</strain>
    </source>
</reference>
<protein>
    <submittedName>
        <fullName evidence="1">Uncharacterized protein</fullName>
    </submittedName>
</protein>
<name>I7ZHH6_9GAMM</name>
<evidence type="ECO:0000313" key="2">
    <source>
        <dbReference type="Proteomes" id="UP000003704"/>
    </source>
</evidence>
<comment type="caution">
    <text evidence="1">The sequence shown here is derived from an EMBL/GenBank/DDBJ whole genome shotgun (WGS) entry which is preliminary data.</text>
</comment>